<name>A0A2U1PSK2_ARTAN</name>
<dbReference type="PANTHER" id="PTHR12782">
    <property type="entry name" value="MICROSOMAL PROSTAGLANDIN E SYNTHASE-2"/>
    <property type="match status" value="1"/>
</dbReference>
<evidence type="ECO:0000313" key="1">
    <source>
        <dbReference type="EMBL" id="PWA88739.1"/>
    </source>
</evidence>
<dbReference type="SUPFAM" id="SSF47616">
    <property type="entry name" value="GST C-terminal domain-like"/>
    <property type="match status" value="1"/>
</dbReference>
<dbReference type="Proteomes" id="UP000245207">
    <property type="component" value="Unassembled WGS sequence"/>
</dbReference>
<dbReference type="GO" id="GO:0050220">
    <property type="term" value="F:prostaglandin-E synthase activity"/>
    <property type="evidence" value="ECO:0007669"/>
    <property type="project" value="TreeGrafter"/>
</dbReference>
<keyword evidence="2" id="KW-1185">Reference proteome</keyword>
<protein>
    <submittedName>
        <fullName evidence="1">Glutaredoxin</fullName>
    </submittedName>
</protein>
<proteinExistence type="predicted"/>
<dbReference type="EMBL" id="PKPP01000784">
    <property type="protein sequence ID" value="PWA88739.1"/>
    <property type="molecule type" value="Genomic_DNA"/>
</dbReference>
<gene>
    <name evidence="1" type="ORF">CTI12_AA118290</name>
</gene>
<accession>A0A2U1PSK2</accession>
<dbReference type="AlphaFoldDB" id="A0A2U1PSK2"/>
<dbReference type="OrthoDB" id="423541at2759"/>
<comment type="caution">
    <text evidence="1">The sequence shown here is derived from an EMBL/GenBank/DDBJ whole genome shotgun (WGS) entry which is preliminary data.</text>
</comment>
<evidence type="ECO:0000313" key="2">
    <source>
        <dbReference type="Proteomes" id="UP000245207"/>
    </source>
</evidence>
<dbReference type="InterPro" id="IPR036282">
    <property type="entry name" value="Glutathione-S-Trfase_C_sf"/>
</dbReference>
<reference evidence="1 2" key="1">
    <citation type="journal article" date="2018" name="Mol. Plant">
        <title>The genome of Artemisia annua provides insight into the evolution of Asteraceae family and artemisinin biosynthesis.</title>
        <authorList>
            <person name="Shen Q."/>
            <person name="Zhang L."/>
            <person name="Liao Z."/>
            <person name="Wang S."/>
            <person name="Yan T."/>
            <person name="Shi P."/>
            <person name="Liu M."/>
            <person name="Fu X."/>
            <person name="Pan Q."/>
            <person name="Wang Y."/>
            <person name="Lv Z."/>
            <person name="Lu X."/>
            <person name="Zhang F."/>
            <person name="Jiang W."/>
            <person name="Ma Y."/>
            <person name="Chen M."/>
            <person name="Hao X."/>
            <person name="Li L."/>
            <person name="Tang Y."/>
            <person name="Lv G."/>
            <person name="Zhou Y."/>
            <person name="Sun X."/>
            <person name="Brodelius P.E."/>
            <person name="Rose J.K.C."/>
            <person name="Tang K."/>
        </authorList>
    </citation>
    <scope>NUCLEOTIDE SEQUENCE [LARGE SCALE GENOMIC DNA]</scope>
    <source>
        <strain evidence="2">cv. Huhao1</strain>
        <tissue evidence="1">Leaf</tissue>
    </source>
</reference>
<dbReference type="PANTHER" id="PTHR12782:SF11">
    <property type="entry name" value="PROSTAGLANDIN E SYNTHASE 2"/>
    <property type="match status" value="1"/>
</dbReference>
<dbReference type="GO" id="GO:0005739">
    <property type="term" value="C:mitochondrion"/>
    <property type="evidence" value="ECO:0007669"/>
    <property type="project" value="TreeGrafter"/>
</dbReference>
<dbReference type="Gene3D" id="1.20.1050.10">
    <property type="match status" value="1"/>
</dbReference>
<sequence length="168" mass="19631">MLTGIIDEMFKRMHPDSIPVDDVTKKWCGWADTTLLPVLQRNVYGSLSGALKASDYILSHGCYEDSERFVLKHSHAWYMYFVVNKWKIKHYFLLKKKWKVYKVNNDREFLYKAAEEWVDALKGRLYLGLCYWRPYVTTSESGKKILSEATRVIGENGCTVRNGEGMKD</sequence>
<organism evidence="1 2">
    <name type="scientific">Artemisia annua</name>
    <name type="common">Sweet wormwood</name>
    <dbReference type="NCBI Taxonomy" id="35608"/>
    <lineage>
        <taxon>Eukaryota</taxon>
        <taxon>Viridiplantae</taxon>
        <taxon>Streptophyta</taxon>
        <taxon>Embryophyta</taxon>
        <taxon>Tracheophyta</taxon>
        <taxon>Spermatophyta</taxon>
        <taxon>Magnoliopsida</taxon>
        <taxon>eudicotyledons</taxon>
        <taxon>Gunneridae</taxon>
        <taxon>Pentapetalae</taxon>
        <taxon>asterids</taxon>
        <taxon>campanulids</taxon>
        <taxon>Asterales</taxon>
        <taxon>Asteraceae</taxon>
        <taxon>Asteroideae</taxon>
        <taxon>Anthemideae</taxon>
        <taxon>Artemisiinae</taxon>
        <taxon>Artemisia</taxon>
    </lineage>
</organism>
<dbReference type="STRING" id="35608.A0A2U1PSK2"/>